<dbReference type="InterPro" id="IPR029208">
    <property type="entry name" value="COX14"/>
</dbReference>
<keyword evidence="7" id="KW-1185">Reference proteome</keyword>
<dbReference type="EMBL" id="OX597819">
    <property type="protein sequence ID" value="CAI9725055.1"/>
    <property type="molecule type" value="Genomic_DNA"/>
</dbReference>
<evidence type="ECO:0000313" key="6">
    <source>
        <dbReference type="EMBL" id="CAI9725055.1"/>
    </source>
</evidence>
<accession>A0AA36AZB4</accession>
<reference evidence="6" key="1">
    <citation type="submission" date="2023-08" db="EMBL/GenBank/DDBJ databases">
        <authorList>
            <person name="Alioto T."/>
            <person name="Alioto T."/>
            <person name="Gomez Garrido J."/>
        </authorList>
    </citation>
    <scope>NUCLEOTIDE SEQUENCE</scope>
</reference>
<name>A0AA36AZB4_OCTVU</name>
<evidence type="ECO:0000256" key="4">
    <source>
        <dbReference type="ARBA" id="ARBA00023136"/>
    </source>
</evidence>
<gene>
    <name evidence="6" type="ORF">OCTVUL_1B014468</name>
</gene>
<evidence type="ECO:0000313" key="7">
    <source>
        <dbReference type="Proteomes" id="UP001162480"/>
    </source>
</evidence>
<evidence type="ECO:0000256" key="2">
    <source>
        <dbReference type="ARBA" id="ARBA00022692"/>
    </source>
</evidence>
<dbReference type="Proteomes" id="UP001162480">
    <property type="component" value="Chromosome 6"/>
</dbReference>
<evidence type="ECO:0000256" key="5">
    <source>
        <dbReference type="SAM" id="Phobius"/>
    </source>
</evidence>
<proteinExistence type="predicted"/>
<keyword evidence="4 5" id="KW-0472">Membrane</keyword>
<dbReference type="Pfam" id="PF14880">
    <property type="entry name" value="COX14"/>
    <property type="match status" value="1"/>
</dbReference>
<feature type="transmembrane region" description="Helical" evidence="5">
    <location>
        <begin position="66"/>
        <end position="87"/>
    </location>
</feature>
<protein>
    <submittedName>
        <fullName evidence="6">Uncharacterized protein</fullName>
    </submittedName>
</protein>
<keyword evidence="2 5" id="KW-0812">Transmembrane</keyword>
<comment type="subcellular location">
    <subcellularLocation>
        <location evidence="1">Membrane</location>
        <topology evidence="1">Single-pass membrane protein</topology>
    </subcellularLocation>
</comment>
<dbReference type="GO" id="GO:0016020">
    <property type="term" value="C:membrane"/>
    <property type="evidence" value="ECO:0007669"/>
    <property type="project" value="UniProtKB-SubCell"/>
</dbReference>
<keyword evidence="3 5" id="KW-1133">Transmembrane helix</keyword>
<sequence length="132" mass="15357">MAANFNSKFSLKIRRNHCNVGDFSVCKARICTLTKFSRGTCGRSEINCKNMKQWTRTQVYDGLHRASVWTLLGITGYGLTVLGSYAFRYFREVRPMQKELRRKQNEESITLDQIEGEKELRQKQSDSETLYS</sequence>
<evidence type="ECO:0000256" key="1">
    <source>
        <dbReference type="ARBA" id="ARBA00004167"/>
    </source>
</evidence>
<evidence type="ECO:0000256" key="3">
    <source>
        <dbReference type="ARBA" id="ARBA00022989"/>
    </source>
</evidence>
<dbReference type="AlphaFoldDB" id="A0AA36AZB4"/>
<organism evidence="6 7">
    <name type="scientific">Octopus vulgaris</name>
    <name type="common">Common octopus</name>
    <dbReference type="NCBI Taxonomy" id="6645"/>
    <lineage>
        <taxon>Eukaryota</taxon>
        <taxon>Metazoa</taxon>
        <taxon>Spiralia</taxon>
        <taxon>Lophotrochozoa</taxon>
        <taxon>Mollusca</taxon>
        <taxon>Cephalopoda</taxon>
        <taxon>Coleoidea</taxon>
        <taxon>Octopodiformes</taxon>
        <taxon>Octopoda</taxon>
        <taxon>Incirrata</taxon>
        <taxon>Octopodidae</taxon>
        <taxon>Octopus</taxon>
    </lineage>
</organism>